<feature type="binding site" evidence="9 13">
    <location>
        <position position="438"/>
    </location>
    <ligand>
        <name>Mn(2+)</name>
        <dbReference type="ChEBI" id="CHEBI:29035"/>
        <label>2</label>
    </ligand>
</feature>
<evidence type="ECO:0000256" key="12">
    <source>
        <dbReference type="PIRSR" id="PIRSR001492-2"/>
    </source>
</evidence>
<dbReference type="PIRSF" id="PIRSF001492">
    <property type="entry name" value="IPGAM"/>
    <property type="match status" value="1"/>
</dbReference>
<sequence>MKSPLVLMILDGWGLAAATPTNAITAAPETHYRELRDRFPATQVQAHGRAVGLMPEQMGDSNVGHLTIGAGRIVQQNLPRISDAVASGDLARNPVLGEALEKAKTRRLHLLGLLSPGGVHSHQDHLRALIEIAAEHGLKDVVLHLWLDGRDVPPESAMTSLEFLAEVLNATGVGRVGSVAGRYYAMDRDRRWDRTEQAYRAMVEGRGRTAASVVEALDAAYRAGETDEFVVPTVMVDAHGDPVGTIRSDDVVVVFNFRADRVRQITRALADPNFPEFDRPFDHVDVYGMTVYDEDFVLPHFFAPQAVTNNLAQWLSLHGLKQLHVAETEKYAHVTFFFNGGEEKVFEGEERILIPSPKVKTYDLKPEMSAEPIADAIIAHLQQGQFAFFLLNFANADMVGHTGKLESAKAAVRTVDRQIARIAEVVLAHEGALVIVSDHGNAEIMVDSQGQPHTSHTTSPVPFTVVAGQAWLRGRTLVPGGLADVAPTVLDLMELPIPSEMTGHSLLRGERD</sequence>
<dbReference type="FunFam" id="3.40.1450.10:FF:000002">
    <property type="entry name" value="2,3-bisphosphoglycerate-independent phosphoglycerate mutase"/>
    <property type="match status" value="1"/>
</dbReference>
<feature type="binding site" evidence="9 12">
    <location>
        <position position="330"/>
    </location>
    <ligand>
        <name>substrate</name>
    </ligand>
</feature>
<dbReference type="GO" id="GO:0006096">
    <property type="term" value="P:glycolytic process"/>
    <property type="evidence" value="ECO:0007669"/>
    <property type="project" value="UniProtKB-UniRule"/>
</dbReference>
<feature type="domain" description="BPG-independent PGAM N-terminal" evidence="15">
    <location>
        <begin position="81"/>
        <end position="294"/>
    </location>
</feature>
<dbReference type="SUPFAM" id="SSF53649">
    <property type="entry name" value="Alkaline phosphatase-like"/>
    <property type="match status" value="1"/>
</dbReference>
<feature type="binding site" evidence="9 13">
    <location>
        <position position="11"/>
    </location>
    <ligand>
        <name>Mn(2+)</name>
        <dbReference type="ChEBI" id="CHEBI:29035"/>
        <label>2</label>
    </ligand>
</feature>
<comment type="pathway">
    <text evidence="3 9">Carbohydrate degradation; glycolysis; pyruvate from D-glyceraldehyde 3-phosphate: step 3/5.</text>
</comment>
<dbReference type="InterPro" id="IPR005995">
    <property type="entry name" value="Pgm_bpd_ind"/>
</dbReference>
<dbReference type="UniPathway" id="UPA00109">
    <property type="reaction ID" value="UER00186"/>
</dbReference>
<name>A0A2T2WJ92_9FIRM</name>
<feature type="binding site" evidence="9 13">
    <location>
        <position position="401"/>
    </location>
    <ligand>
        <name>Mn(2+)</name>
        <dbReference type="ChEBI" id="CHEBI:29035"/>
        <label>1</label>
    </ligand>
</feature>
<evidence type="ECO:0000256" key="5">
    <source>
        <dbReference type="ARBA" id="ARBA00022723"/>
    </source>
</evidence>
<comment type="cofactor">
    <cofactor evidence="9">
        <name>Mn(2+)</name>
        <dbReference type="ChEBI" id="CHEBI:29035"/>
    </cofactor>
    <text evidence="9">Binds 2 manganese ions per subunit.</text>
</comment>
<evidence type="ECO:0000256" key="2">
    <source>
        <dbReference type="ARBA" id="ARBA00002315"/>
    </source>
</evidence>
<comment type="function">
    <text evidence="2 9">Catalyzes the interconversion of 2-phosphoglycerate and 3-phosphoglycerate.</text>
</comment>
<comment type="catalytic activity">
    <reaction evidence="1 9">
        <text>(2R)-2-phosphoglycerate = (2R)-3-phosphoglycerate</text>
        <dbReference type="Rhea" id="RHEA:15901"/>
        <dbReference type="ChEBI" id="CHEBI:58272"/>
        <dbReference type="ChEBI" id="CHEBI:58289"/>
        <dbReference type="EC" id="5.4.2.12"/>
    </reaction>
</comment>
<evidence type="ECO:0000313" key="17">
    <source>
        <dbReference type="Proteomes" id="UP000241848"/>
    </source>
</evidence>
<comment type="subunit">
    <text evidence="9">Monomer.</text>
</comment>
<organism evidence="16 17">
    <name type="scientific">Sulfobacillus acidophilus</name>
    <dbReference type="NCBI Taxonomy" id="53633"/>
    <lineage>
        <taxon>Bacteria</taxon>
        <taxon>Bacillati</taxon>
        <taxon>Bacillota</taxon>
        <taxon>Clostridia</taxon>
        <taxon>Eubacteriales</taxon>
        <taxon>Clostridiales Family XVII. Incertae Sedis</taxon>
        <taxon>Sulfobacillus</taxon>
    </lineage>
</organism>
<evidence type="ECO:0000259" key="14">
    <source>
        <dbReference type="Pfam" id="PF01676"/>
    </source>
</evidence>
<dbReference type="AlphaFoldDB" id="A0A2T2WJ92"/>
<evidence type="ECO:0000256" key="9">
    <source>
        <dbReference type="HAMAP-Rule" id="MF_01038"/>
    </source>
</evidence>
<dbReference type="NCBIfam" id="TIGR01307">
    <property type="entry name" value="pgm_bpd_ind"/>
    <property type="match status" value="1"/>
</dbReference>
<evidence type="ECO:0000256" key="4">
    <source>
        <dbReference type="ARBA" id="ARBA00008819"/>
    </source>
</evidence>
<dbReference type="SUPFAM" id="SSF64158">
    <property type="entry name" value="2,3-Bisphosphoglycerate-independent phosphoglycerate mutase, substrate-binding domain"/>
    <property type="match status" value="1"/>
</dbReference>
<feature type="binding site" evidence="9 13">
    <location>
        <position position="456"/>
    </location>
    <ligand>
        <name>Mn(2+)</name>
        <dbReference type="ChEBI" id="CHEBI:29035"/>
        <label>1</label>
    </ligand>
</feature>
<accession>A0A2T2WJ92</accession>
<keyword evidence="6 9" id="KW-0324">Glycolysis</keyword>
<feature type="binding site" evidence="9 13">
    <location>
        <position position="61"/>
    </location>
    <ligand>
        <name>Mn(2+)</name>
        <dbReference type="ChEBI" id="CHEBI:29035"/>
        <label>2</label>
    </ligand>
</feature>
<comment type="caution">
    <text evidence="16">The sequence shown here is derived from an EMBL/GenBank/DDBJ whole genome shotgun (WGS) entry which is preliminary data.</text>
</comment>
<evidence type="ECO:0000256" key="3">
    <source>
        <dbReference type="ARBA" id="ARBA00004798"/>
    </source>
</evidence>
<dbReference type="InterPro" id="IPR017850">
    <property type="entry name" value="Alkaline_phosphatase_core_sf"/>
</dbReference>
<evidence type="ECO:0000256" key="7">
    <source>
        <dbReference type="ARBA" id="ARBA00023211"/>
    </source>
</evidence>
<gene>
    <name evidence="9" type="primary">gpmI</name>
    <name evidence="16" type="ORF">C7B45_07275</name>
</gene>
<feature type="binding site" evidence="9 12">
    <location>
        <begin position="150"/>
        <end position="151"/>
    </location>
    <ligand>
        <name>substrate</name>
    </ligand>
</feature>
<feature type="binding site" evidence="9 12">
    <location>
        <position position="188"/>
    </location>
    <ligand>
        <name>substrate</name>
    </ligand>
</feature>
<evidence type="ECO:0000313" key="16">
    <source>
        <dbReference type="EMBL" id="PSR22302.1"/>
    </source>
</evidence>
<evidence type="ECO:0000256" key="10">
    <source>
        <dbReference type="NCBIfam" id="TIGR01307"/>
    </source>
</evidence>
<dbReference type="Gene3D" id="3.40.1450.10">
    <property type="entry name" value="BPG-independent phosphoglycerate mutase, domain B"/>
    <property type="match status" value="1"/>
</dbReference>
<evidence type="ECO:0000256" key="6">
    <source>
        <dbReference type="ARBA" id="ARBA00023152"/>
    </source>
</evidence>
<dbReference type="CDD" id="cd16010">
    <property type="entry name" value="iPGM"/>
    <property type="match status" value="1"/>
</dbReference>
<feature type="binding site" evidence="9 13">
    <location>
        <position position="397"/>
    </location>
    <ligand>
        <name>Mn(2+)</name>
        <dbReference type="ChEBI" id="CHEBI:29035"/>
        <label>1</label>
    </ligand>
</feature>
<dbReference type="Pfam" id="PF06415">
    <property type="entry name" value="iPGM_N"/>
    <property type="match status" value="1"/>
</dbReference>
<dbReference type="HAMAP" id="MF_01038">
    <property type="entry name" value="GpmI"/>
    <property type="match status" value="1"/>
</dbReference>
<feature type="binding site" evidence="9 12">
    <location>
        <position position="120"/>
    </location>
    <ligand>
        <name>substrate</name>
    </ligand>
</feature>
<dbReference type="Gene3D" id="3.40.720.10">
    <property type="entry name" value="Alkaline Phosphatase, subunit A"/>
    <property type="match status" value="1"/>
</dbReference>
<dbReference type="InterPro" id="IPR036646">
    <property type="entry name" value="PGAM_B_sf"/>
</dbReference>
<dbReference type="PANTHER" id="PTHR31637">
    <property type="entry name" value="2,3-BISPHOSPHOGLYCERATE-INDEPENDENT PHOSPHOGLYCERATE MUTASE"/>
    <property type="match status" value="1"/>
</dbReference>
<feature type="binding site" evidence="9 12">
    <location>
        <position position="182"/>
    </location>
    <ligand>
        <name>substrate</name>
    </ligand>
</feature>
<feature type="domain" description="Metalloenzyme" evidence="14">
    <location>
        <begin position="4"/>
        <end position="495"/>
    </location>
</feature>
<dbReference type="InterPro" id="IPR006124">
    <property type="entry name" value="Metalloenzyme"/>
</dbReference>
<keyword evidence="5 9" id="KW-0479">Metal-binding</keyword>
<keyword evidence="7 9" id="KW-0464">Manganese</keyword>
<evidence type="ECO:0000256" key="8">
    <source>
        <dbReference type="ARBA" id="ARBA00023235"/>
    </source>
</evidence>
<dbReference type="GO" id="GO:0004619">
    <property type="term" value="F:phosphoglycerate mutase activity"/>
    <property type="evidence" value="ECO:0007669"/>
    <property type="project" value="UniProtKB-UniRule"/>
</dbReference>
<evidence type="ECO:0000256" key="11">
    <source>
        <dbReference type="PIRSR" id="PIRSR001492-1"/>
    </source>
</evidence>
<protein>
    <recommendedName>
        <fullName evidence="9 10">2,3-bisphosphoglycerate-independent phosphoglycerate mutase</fullName>
        <shortName evidence="9">BPG-independent PGAM</shortName>
        <shortName evidence="9">Phosphoglyceromutase</shortName>
        <shortName evidence="9">iPGM</shortName>
        <ecNumber evidence="9 10">5.4.2.12</ecNumber>
    </recommendedName>
</protein>
<reference evidence="16 17" key="1">
    <citation type="journal article" date="2014" name="BMC Genomics">
        <title>Comparison of environmental and isolate Sulfobacillus genomes reveals diverse carbon, sulfur, nitrogen, and hydrogen metabolisms.</title>
        <authorList>
            <person name="Justice N.B."/>
            <person name="Norman A."/>
            <person name="Brown C.T."/>
            <person name="Singh A."/>
            <person name="Thomas B.C."/>
            <person name="Banfield J.F."/>
        </authorList>
    </citation>
    <scope>NUCLEOTIDE SEQUENCE [LARGE SCALE GENOMIC DNA]</scope>
    <source>
        <strain evidence="16">AMDSBA3</strain>
    </source>
</reference>
<dbReference type="GO" id="GO:0030145">
    <property type="term" value="F:manganese ion binding"/>
    <property type="evidence" value="ECO:0007669"/>
    <property type="project" value="UniProtKB-UniRule"/>
</dbReference>
<proteinExistence type="inferred from homology"/>
<dbReference type="Proteomes" id="UP000241848">
    <property type="component" value="Unassembled WGS sequence"/>
</dbReference>
<dbReference type="InterPro" id="IPR011258">
    <property type="entry name" value="BPG-indep_PGM_N"/>
</dbReference>
<evidence type="ECO:0000256" key="1">
    <source>
        <dbReference type="ARBA" id="ARBA00000370"/>
    </source>
</evidence>
<dbReference type="GO" id="GO:0005737">
    <property type="term" value="C:cytoplasm"/>
    <property type="evidence" value="ECO:0007669"/>
    <property type="project" value="InterPro"/>
</dbReference>
<keyword evidence="8 9" id="KW-0413">Isomerase</keyword>
<dbReference type="PANTHER" id="PTHR31637:SF0">
    <property type="entry name" value="2,3-BISPHOSPHOGLYCERATE-INDEPENDENT PHOSPHOGLYCERATE MUTASE"/>
    <property type="match status" value="1"/>
</dbReference>
<dbReference type="Pfam" id="PF01676">
    <property type="entry name" value="Metalloenzyme"/>
    <property type="match status" value="1"/>
</dbReference>
<feature type="binding site" evidence="9 13">
    <location>
        <position position="439"/>
    </location>
    <ligand>
        <name>Mn(2+)</name>
        <dbReference type="ChEBI" id="CHEBI:29035"/>
        <label>2</label>
    </ligand>
</feature>
<evidence type="ECO:0000256" key="13">
    <source>
        <dbReference type="PIRSR" id="PIRSR001492-3"/>
    </source>
</evidence>
<dbReference type="GO" id="GO:0006007">
    <property type="term" value="P:glucose catabolic process"/>
    <property type="evidence" value="ECO:0007669"/>
    <property type="project" value="InterPro"/>
</dbReference>
<evidence type="ECO:0000259" key="15">
    <source>
        <dbReference type="Pfam" id="PF06415"/>
    </source>
</evidence>
<comment type="similarity">
    <text evidence="4 9">Belongs to the BPG-independent phosphoglycerate mutase family.</text>
</comment>
<dbReference type="EMBL" id="PXYV01000019">
    <property type="protein sequence ID" value="PSR22302.1"/>
    <property type="molecule type" value="Genomic_DNA"/>
</dbReference>
<dbReference type="EC" id="5.4.2.12" evidence="9 10"/>
<feature type="active site" description="Phosphoserine intermediate" evidence="9 11">
    <location>
        <position position="61"/>
    </location>
</feature>
<feature type="binding site" evidence="9 12">
    <location>
        <begin position="258"/>
        <end position="261"/>
    </location>
    <ligand>
        <name>substrate</name>
    </ligand>
</feature>